<feature type="chain" id="PRO_5022915860" evidence="2">
    <location>
        <begin position="20"/>
        <end position="305"/>
    </location>
</feature>
<dbReference type="Proteomes" id="UP000324832">
    <property type="component" value="Unassembled WGS sequence"/>
</dbReference>
<feature type="signal peptide" evidence="2">
    <location>
        <begin position="1"/>
        <end position="19"/>
    </location>
</feature>
<feature type="compositionally biased region" description="Basic and acidic residues" evidence="1">
    <location>
        <begin position="136"/>
        <end position="145"/>
    </location>
</feature>
<evidence type="ECO:0000256" key="1">
    <source>
        <dbReference type="SAM" id="MobiDB-lite"/>
    </source>
</evidence>
<dbReference type="EMBL" id="FZQP02002890">
    <property type="protein sequence ID" value="VVC96803.1"/>
    <property type="molecule type" value="Genomic_DNA"/>
</dbReference>
<feature type="region of interest" description="Disordered" evidence="1">
    <location>
        <begin position="73"/>
        <end position="145"/>
    </location>
</feature>
<evidence type="ECO:0000313" key="4">
    <source>
        <dbReference type="Proteomes" id="UP000324832"/>
    </source>
</evidence>
<evidence type="ECO:0000313" key="3">
    <source>
        <dbReference type="EMBL" id="VVC96803.1"/>
    </source>
</evidence>
<proteinExistence type="predicted"/>
<organism evidence="3 4">
    <name type="scientific">Leptidea sinapis</name>
    <dbReference type="NCBI Taxonomy" id="189913"/>
    <lineage>
        <taxon>Eukaryota</taxon>
        <taxon>Metazoa</taxon>
        <taxon>Ecdysozoa</taxon>
        <taxon>Arthropoda</taxon>
        <taxon>Hexapoda</taxon>
        <taxon>Insecta</taxon>
        <taxon>Pterygota</taxon>
        <taxon>Neoptera</taxon>
        <taxon>Endopterygota</taxon>
        <taxon>Lepidoptera</taxon>
        <taxon>Glossata</taxon>
        <taxon>Ditrysia</taxon>
        <taxon>Papilionoidea</taxon>
        <taxon>Pieridae</taxon>
        <taxon>Dismorphiinae</taxon>
        <taxon>Leptidea</taxon>
    </lineage>
</organism>
<keyword evidence="4" id="KW-1185">Reference proteome</keyword>
<gene>
    <name evidence="3" type="ORF">LSINAPIS_LOCUS8218</name>
</gene>
<dbReference type="AlphaFoldDB" id="A0A5E4QH40"/>
<protein>
    <submittedName>
        <fullName evidence="3">Uncharacterized protein</fullName>
    </submittedName>
</protein>
<feature type="compositionally biased region" description="Polar residues" evidence="1">
    <location>
        <begin position="73"/>
        <end position="82"/>
    </location>
</feature>
<feature type="compositionally biased region" description="Polar residues" evidence="1">
    <location>
        <begin position="90"/>
        <end position="105"/>
    </location>
</feature>
<name>A0A5E4QH40_9NEOP</name>
<feature type="compositionally biased region" description="Basic and acidic residues" evidence="1">
    <location>
        <begin position="107"/>
        <end position="120"/>
    </location>
</feature>
<sequence length="305" mass="34212">MKNFSTSFVFVLCLFNAQGLDQKASASFEDQSPEINNFRTHEENYVTIEEGDIESKSVESLQVEGDEVNSNATAVSAESQQVDGGFDVNASGTSHEVNTDSSANGTAKDKVASAEYKEPDAGGAEEENNDGPASPKSEEEKEGERELKAIEKKEMKQIQAEKDAADWSMLLGNPHRSIPSYYTDLGRRFVPHYPYVEIKRPATVEKKKKKPLNIVRDEYELDHLIKTFLDIKTHVDPNEFQSNILRSGDYWNDVQVEQIDPRLALRSSNKNTLKVVVAPGTQLFSMVSKLMKRSPRLLYVINESE</sequence>
<evidence type="ECO:0000256" key="2">
    <source>
        <dbReference type="SAM" id="SignalP"/>
    </source>
</evidence>
<reference evidence="3 4" key="1">
    <citation type="submission" date="2017-07" db="EMBL/GenBank/DDBJ databases">
        <authorList>
            <person name="Talla V."/>
            <person name="Backstrom N."/>
        </authorList>
    </citation>
    <scope>NUCLEOTIDE SEQUENCE [LARGE SCALE GENOMIC DNA]</scope>
</reference>
<keyword evidence="2" id="KW-0732">Signal</keyword>
<accession>A0A5E4QH40</accession>